<dbReference type="InterPro" id="IPR036163">
    <property type="entry name" value="HMA_dom_sf"/>
</dbReference>
<dbReference type="InterPro" id="IPR006121">
    <property type="entry name" value="HMA_dom"/>
</dbReference>
<comment type="caution">
    <text evidence="1">The sequence shown here is derived from an EMBL/GenBank/DDBJ whole genome shotgun (WGS) entry which is preliminary data.</text>
</comment>
<dbReference type="STRING" id="537006.PRABACTJOHN_02286"/>
<evidence type="ECO:0000313" key="2">
    <source>
        <dbReference type="Proteomes" id="UP000005510"/>
    </source>
</evidence>
<dbReference type="SUPFAM" id="SSF55008">
    <property type="entry name" value="HMA, heavy metal-associated domain"/>
    <property type="match status" value="1"/>
</dbReference>
<gene>
    <name evidence="1" type="ORF">PRABACTJOHN_02286</name>
</gene>
<dbReference type="Proteomes" id="UP000005510">
    <property type="component" value="Unassembled WGS sequence"/>
</dbReference>
<dbReference type="AlphaFoldDB" id="B7BB76"/>
<evidence type="ECO:0000313" key="1">
    <source>
        <dbReference type="EMBL" id="EEC96332.1"/>
    </source>
</evidence>
<dbReference type="CDD" id="cd00371">
    <property type="entry name" value="HMA"/>
    <property type="match status" value="1"/>
</dbReference>
<protein>
    <submittedName>
        <fullName evidence="1">Uncharacterized protein</fullName>
    </submittedName>
</protein>
<accession>B7BB76</accession>
<reference evidence="1 2" key="2">
    <citation type="submission" date="2008-10" db="EMBL/GenBank/DDBJ databases">
        <authorList>
            <person name="Fulton L."/>
            <person name="Clifton S."/>
            <person name="Fulton B."/>
            <person name="Xu J."/>
            <person name="Minx P."/>
            <person name="Pepin K.H."/>
            <person name="Johnson M."/>
            <person name="Bhonagiri V."/>
            <person name="Nash W.E."/>
            <person name="Mardis E.R."/>
            <person name="Wilson R.K."/>
        </authorList>
    </citation>
    <scope>NUCLEOTIDE SEQUENCE [LARGE SCALE GENOMIC DNA]</scope>
    <source>
        <strain evidence="1 2">DSM 18315</strain>
    </source>
</reference>
<reference evidence="1 2" key="1">
    <citation type="submission" date="2008-10" db="EMBL/GenBank/DDBJ databases">
        <title>Draft genome sequence of Parabacteroides johnsonii (DSM 18315).</title>
        <authorList>
            <person name="Sudarsanam P."/>
            <person name="Ley R."/>
            <person name="Guruge J."/>
            <person name="Turnbaugh P.J."/>
            <person name="Mahowald M."/>
            <person name="Liep D."/>
            <person name="Gordon J."/>
        </authorList>
    </citation>
    <scope>NUCLEOTIDE SEQUENCE [LARGE SCALE GENOMIC DNA]</scope>
    <source>
        <strain evidence="1 2">DSM 18315</strain>
    </source>
</reference>
<name>B7BB76_9BACT</name>
<dbReference type="HOGENOM" id="CLU_134973_7_3_10"/>
<dbReference type="EMBL" id="ABYH01000255">
    <property type="protein sequence ID" value="EEC96332.1"/>
    <property type="molecule type" value="Genomic_DNA"/>
</dbReference>
<dbReference type="GO" id="GO:0046872">
    <property type="term" value="F:metal ion binding"/>
    <property type="evidence" value="ECO:0007669"/>
    <property type="project" value="InterPro"/>
</dbReference>
<sequence>MIMATTKFKTNAKCGGCVAAIGAKLNTLMASDDWSIDLTDPNKVLEVKVDLAPATVIAAVKEAGFKAEQL</sequence>
<organism evidence="1 2">
    <name type="scientific">Parabacteroides johnsonii DSM 18315</name>
    <dbReference type="NCBI Taxonomy" id="537006"/>
    <lineage>
        <taxon>Bacteria</taxon>
        <taxon>Pseudomonadati</taxon>
        <taxon>Bacteroidota</taxon>
        <taxon>Bacteroidia</taxon>
        <taxon>Bacteroidales</taxon>
        <taxon>Tannerellaceae</taxon>
        <taxon>Parabacteroides</taxon>
    </lineage>
</organism>
<proteinExistence type="predicted"/>
<dbReference type="Gene3D" id="3.30.70.100">
    <property type="match status" value="1"/>
</dbReference>